<keyword evidence="10" id="KW-1185">Reference proteome</keyword>
<dbReference type="Proteomes" id="UP000535182">
    <property type="component" value="Unassembled WGS sequence"/>
</dbReference>
<dbReference type="PANTHER" id="PTHR33778">
    <property type="entry name" value="PROTEIN MGTC"/>
    <property type="match status" value="1"/>
</dbReference>
<feature type="transmembrane region" description="Helical" evidence="7">
    <location>
        <begin position="73"/>
        <end position="90"/>
    </location>
</feature>
<dbReference type="PRINTS" id="PR01837">
    <property type="entry name" value="MGTCSAPBPROT"/>
</dbReference>
<comment type="caution">
    <text evidence="9">The sequence shown here is derived from an EMBL/GenBank/DDBJ whole genome shotgun (WGS) entry which is preliminary data.</text>
</comment>
<name>A0A9X0QG00_9BACT</name>
<keyword evidence="3" id="KW-1003">Cell membrane</keyword>
<keyword evidence="6 7" id="KW-0472">Membrane</keyword>
<dbReference type="PANTHER" id="PTHR33778:SF3">
    <property type="entry name" value="PROTEIN MGTC"/>
    <property type="match status" value="1"/>
</dbReference>
<evidence type="ECO:0000256" key="1">
    <source>
        <dbReference type="ARBA" id="ARBA00004651"/>
    </source>
</evidence>
<dbReference type="EMBL" id="JACHEB010000007">
    <property type="protein sequence ID" value="MBB5329718.1"/>
    <property type="molecule type" value="Genomic_DNA"/>
</dbReference>
<comment type="subcellular location">
    <subcellularLocation>
        <location evidence="1">Cell membrane</location>
        <topology evidence="1">Multi-pass membrane protein</topology>
    </subcellularLocation>
</comment>
<accession>A0A9X0QG00</accession>
<evidence type="ECO:0000313" key="10">
    <source>
        <dbReference type="Proteomes" id="UP000535182"/>
    </source>
</evidence>
<evidence type="ECO:0000256" key="3">
    <source>
        <dbReference type="ARBA" id="ARBA00022475"/>
    </source>
</evidence>
<evidence type="ECO:0000256" key="5">
    <source>
        <dbReference type="ARBA" id="ARBA00022989"/>
    </source>
</evidence>
<dbReference type="Pfam" id="PF02308">
    <property type="entry name" value="MgtC"/>
    <property type="match status" value="1"/>
</dbReference>
<proteinExistence type="inferred from homology"/>
<feature type="domain" description="MgtC/SapB/SrpB/YhiD N-terminal" evidence="8">
    <location>
        <begin position="23"/>
        <end position="142"/>
    </location>
</feature>
<dbReference type="RefSeq" id="WP_221304715.1">
    <property type="nucleotide sequence ID" value="NZ_JACHEB010000007.1"/>
</dbReference>
<evidence type="ECO:0000259" key="8">
    <source>
        <dbReference type="Pfam" id="PF02308"/>
    </source>
</evidence>
<keyword evidence="4 7" id="KW-0812">Transmembrane</keyword>
<sequence length="243" mass="26029">MIANHFSWHTAVSALGQTTFGRLLSALTLGACVGAERQWRQRAAGLRTNTLVCFGAAAFVDLGLTISPGTTQVIAYVVSGVGFLGAGAIMKDGGNVRGLNTAATLWCSAAVGAYAGAGKVFEAAFVAALLVAINSVLRPLSRFIDRRSLSVVETHALYRLRLVCDVEHQTEAEYELTRAIAERSLVLQKTHAERVEDTDHSIIQVILESPTHDANVLNAVAAEMRAYPWTESVEWTETGGEAE</sequence>
<evidence type="ECO:0000256" key="2">
    <source>
        <dbReference type="ARBA" id="ARBA00009298"/>
    </source>
</evidence>
<evidence type="ECO:0000256" key="6">
    <source>
        <dbReference type="ARBA" id="ARBA00023136"/>
    </source>
</evidence>
<dbReference type="InterPro" id="IPR049177">
    <property type="entry name" value="MgtC_SapB_SrpB_YhiD_N"/>
</dbReference>
<comment type="similarity">
    <text evidence="2">Belongs to the MgtC/SapB family.</text>
</comment>
<dbReference type="Gene3D" id="3.30.70.260">
    <property type="match status" value="1"/>
</dbReference>
<dbReference type="InterPro" id="IPR003416">
    <property type="entry name" value="MgtC/SapB/SrpB/YhiD_fam"/>
</dbReference>
<evidence type="ECO:0000313" key="9">
    <source>
        <dbReference type="EMBL" id="MBB5329718.1"/>
    </source>
</evidence>
<organism evidence="9 10">
    <name type="scientific">Tunturiibacter gelidiferens</name>
    <dbReference type="NCBI Taxonomy" id="3069689"/>
    <lineage>
        <taxon>Bacteria</taxon>
        <taxon>Pseudomonadati</taxon>
        <taxon>Acidobacteriota</taxon>
        <taxon>Terriglobia</taxon>
        <taxon>Terriglobales</taxon>
        <taxon>Acidobacteriaceae</taxon>
        <taxon>Tunturiibacter</taxon>
    </lineage>
</organism>
<evidence type="ECO:0000256" key="7">
    <source>
        <dbReference type="SAM" id="Phobius"/>
    </source>
</evidence>
<dbReference type="GO" id="GO:0005886">
    <property type="term" value="C:plasma membrane"/>
    <property type="evidence" value="ECO:0007669"/>
    <property type="project" value="UniProtKB-SubCell"/>
</dbReference>
<dbReference type="AlphaFoldDB" id="A0A9X0QG00"/>
<protein>
    <submittedName>
        <fullName evidence="9">Mg2+ transporter-C (MgtC) family protein</fullName>
    </submittedName>
</protein>
<keyword evidence="5 7" id="KW-1133">Transmembrane helix</keyword>
<feature type="transmembrane region" description="Helical" evidence="7">
    <location>
        <begin position="46"/>
        <end position="67"/>
    </location>
</feature>
<gene>
    <name evidence="9" type="ORF">HDF14_003340</name>
</gene>
<evidence type="ECO:0000256" key="4">
    <source>
        <dbReference type="ARBA" id="ARBA00022692"/>
    </source>
</evidence>
<reference evidence="9 10" key="1">
    <citation type="submission" date="2020-08" db="EMBL/GenBank/DDBJ databases">
        <title>Genomic Encyclopedia of Type Strains, Phase IV (KMG-V): Genome sequencing to study the core and pangenomes of soil and plant-associated prokaryotes.</title>
        <authorList>
            <person name="Whitman W."/>
        </authorList>
    </citation>
    <scope>NUCLEOTIDE SEQUENCE [LARGE SCALE GENOMIC DNA]</scope>
    <source>
        <strain evidence="9 10">X5P2</strain>
    </source>
</reference>